<dbReference type="InterPro" id="IPR008991">
    <property type="entry name" value="Translation_prot_SH3-like_sf"/>
</dbReference>
<evidence type="ECO:0000256" key="3">
    <source>
        <dbReference type="ARBA" id="ARBA00023274"/>
    </source>
</evidence>
<feature type="non-terminal residue" evidence="5">
    <location>
        <position position="1"/>
    </location>
</feature>
<dbReference type="Proteomes" id="UP000646827">
    <property type="component" value="Unassembled WGS sequence"/>
</dbReference>
<dbReference type="PROSITE" id="PS01107">
    <property type="entry name" value="RIBOSOMAL_L27E"/>
    <property type="match status" value="1"/>
</dbReference>
<dbReference type="GO" id="GO:0006412">
    <property type="term" value="P:translation"/>
    <property type="evidence" value="ECO:0007669"/>
    <property type="project" value="InterPro"/>
</dbReference>
<evidence type="ECO:0000313" key="6">
    <source>
        <dbReference type="Proteomes" id="UP000646827"/>
    </source>
</evidence>
<dbReference type="GO" id="GO:0005840">
    <property type="term" value="C:ribosome"/>
    <property type="evidence" value="ECO:0007669"/>
    <property type="project" value="UniProtKB-KW"/>
</dbReference>
<keyword evidence="6" id="KW-1185">Reference proteome</keyword>
<dbReference type="InterPro" id="IPR001141">
    <property type="entry name" value="Ribosomal_eL27"/>
</dbReference>
<sequence>VVVILQGRYAGKKAVVVRNHDEGTKDRPYGYAVVAGVERYPLKVTRAMGKKKLAKRSKVKPFVKIVNYNHMMPTRYALDLEQIKGTVSAETFKDGTQRSESKKVIKKLFEERYQTGKNKWFFSKLRF</sequence>
<dbReference type="GO" id="GO:1990904">
    <property type="term" value="C:ribonucleoprotein complex"/>
    <property type="evidence" value="ECO:0007669"/>
    <property type="project" value="UniProtKB-KW"/>
</dbReference>
<dbReference type="InterPro" id="IPR041991">
    <property type="entry name" value="Ribosomal_eL27_KOW"/>
</dbReference>
<dbReference type="InterPro" id="IPR018262">
    <property type="entry name" value="Ribosomal_eL27_CS"/>
</dbReference>
<evidence type="ECO:0000313" key="5">
    <source>
        <dbReference type="EMBL" id="KAG2220960.1"/>
    </source>
</evidence>
<dbReference type="EMBL" id="JAEPRB010000123">
    <property type="protein sequence ID" value="KAG2220960.1"/>
    <property type="molecule type" value="Genomic_DNA"/>
</dbReference>
<evidence type="ECO:0000256" key="1">
    <source>
        <dbReference type="ARBA" id="ARBA00009124"/>
    </source>
</evidence>
<keyword evidence="3 4" id="KW-0687">Ribonucleoprotein</keyword>
<dbReference type="FunFam" id="2.30.30.770:FF:000001">
    <property type="entry name" value="60S ribosomal protein L27"/>
    <property type="match status" value="1"/>
</dbReference>
<evidence type="ECO:0000256" key="2">
    <source>
        <dbReference type="ARBA" id="ARBA00022980"/>
    </source>
</evidence>
<dbReference type="CDD" id="cd06090">
    <property type="entry name" value="KOW_RPL27"/>
    <property type="match status" value="1"/>
</dbReference>
<proteinExistence type="inferred from homology"/>
<dbReference type="GO" id="GO:0003735">
    <property type="term" value="F:structural constituent of ribosome"/>
    <property type="evidence" value="ECO:0007669"/>
    <property type="project" value="InterPro"/>
</dbReference>
<protein>
    <recommendedName>
        <fullName evidence="4">60S ribosomal protein L27</fullName>
    </recommendedName>
</protein>
<dbReference type="InterPro" id="IPR038655">
    <property type="entry name" value="Ribosomal_eL27_sf"/>
</dbReference>
<dbReference type="PANTHER" id="PTHR10497">
    <property type="entry name" value="60S RIBOSOMAL PROTEIN L27"/>
    <property type="match status" value="1"/>
</dbReference>
<keyword evidence="2 4" id="KW-0689">Ribosomal protein</keyword>
<organism evidence="5 6">
    <name type="scientific">Circinella minor</name>
    <dbReference type="NCBI Taxonomy" id="1195481"/>
    <lineage>
        <taxon>Eukaryota</taxon>
        <taxon>Fungi</taxon>
        <taxon>Fungi incertae sedis</taxon>
        <taxon>Mucoromycota</taxon>
        <taxon>Mucoromycotina</taxon>
        <taxon>Mucoromycetes</taxon>
        <taxon>Mucorales</taxon>
        <taxon>Lichtheimiaceae</taxon>
        <taxon>Circinella</taxon>
    </lineage>
</organism>
<dbReference type="Gene3D" id="2.30.30.770">
    <property type="match status" value="1"/>
</dbReference>
<dbReference type="OrthoDB" id="2365484at2759"/>
<accession>A0A8H7S1J6</accession>
<dbReference type="SUPFAM" id="SSF50104">
    <property type="entry name" value="Translation proteins SH3-like domain"/>
    <property type="match status" value="1"/>
</dbReference>
<dbReference type="Pfam" id="PF01777">
    <property type="entry name" value="Ribosomal_L27e"/>
    <property type="match status" value="1"/>
</dbReference>
<comment type="caution">
    <text evidence="5">The sequence shown here is derived from an EMBL/GenBank/DDBJ whole genome shotgun (WGS) entry which is preliminary data.</text>
</comment>
<reference evidence="5 6" key="1">
    <citation type="submission" date="2020-12" db="EMBL/GenBank/DDBJ databases">
        <title>Metabolic potential, ecology and presence of endohyphal bacteria is reflected in genomic diversity of Mucoromycotina.</title>
        <authorList>
            <person name="Muszewska A."/>
            <person name="Okrasinska A."/>
            <person name="Steczkiewicz K."/>
            <person name="Drgas O."/>
            <person name="Orlowska M."/>
            <person name="Perlinska-Lenart U."/>
            <person name="Aleksandrzak-Piekarczyk T."/>
            <person name="Szatraj K."/>
            <person name="Zielenkiewicz U."/>
            <person name="Pilsyk S."/>
            <person name="Malc E."/>
            <person name="Mieczkowski P."/>
            <person name="Kruszewska J.S."/>
            <person name="Biernat P."/>
            <person name="Pawlowska J."/>
        </authorList>
    </citation>
    <scope>NUCLEOTIDE SEQUENCE [LARGE SCALE GENOMIC DNA]</scope>
    <source>
        <strain evidence="5 6">CBS 142.35</strain>
    </source>
</reference>
<name>A0A8H7S1J6_9FUNG</name>
<evidence type="ECO:0000256" key="4">
    <source>
        <dbReference type="RuleBase" id="RU000575"/>
    </source>
</evidence>
<gene>
    <name evidence="5" type="ORF">INT45_006493</name>
</gene>
<comment type="similarity">
    <text evidence="1 4">Belongs to the eukaryotic ribosomal protein eL27 family.</text>
</comment>
<dbReference type="AlphaFoldDB" id="A0A8H7S1J6"/>